<accession>A7TLP5</accession>
<dbReference type="InterPro" id="IPR042489">
    <property type="entry name" value="CapZ_alpha_1"/>
</dbReference>
<dbReference type="GO" id="GO:0008290">
    <property type="term" value="C:F-actin capping protein complex"/>
    <property type="evidence" value="ECO:0007669"/>
    <property type="project" value="UniProtKB-UniRule"/>
</dbReference>
<keyword evidence="3 6" id="KW-0117">Actin capping</keyword>
<keyword evidence="8" id="KW-1185">Reference proteome</keyword>
<dbReference type="EMBL" id="DS480416">
    <property type="protein sequence ID" value="EDO16837.1"/>
    <property type="molecule type" value="Genomic_DNA"/>
</dbReference>
<reference evidence="7 8" key="1">
    <citation type="journal article" date="2007" name="Proc. Natl. Acad. Sci. U.S.A.">
        <title>Independent sorting-out of thousands of duplicated gene pairs in two yeast species descended from a whole-genome duplication.</title>
        <authorList>
            <person name="Scannell D.R."/>
            <person name="Frank A.C."/>
            <person name="Conant G.C."/>
            <person name="Byrne K.P."/>
            <person name="Woolfit M."/>
            <person name="Wolfe K.H."/>
        </authorList>
    </citation>
    <scope>NUCLEOTIDE SEQUENCE [LARGE SCALE GENOMIC DNA]</scope>
    <source>
        <strain evidence="8">ATCC 22028 / DSM 70294 / BCRC 21397 / CBS 2163 / NBRC 10782 / NRRL Y-8283 / UCD 57-17</strain>
    </source>
</reference>
<evidence type="ECO:0000256" key="4">
    <source>
        <dbReference type="ARBA" id="ARBA00023203"/>
    </source>
</evidence>
<evidence type="ECO:0000256" key="1">
    <source>
        <dbReference type="ARBA" id="ARBA00010479"/>
    </source>
</evidence>
<dbReference type="GO" id="GO:0030036">
    <property type="term" value="P:actin cytoskeleton organization"/>
    <property type="evidence" value="ECO:0007669"/>
    <property type="project" value="TreeGrafter"/>
</dbReference>
<dbReference type="SUPFAM" id="SSF90096">
    <property type="entry name" value="Subunits of heterodimeric actin filament capping protein Capz"/>
    <property type="match status" value="1"/>
</dbReference>
<comment type="subunit">
    <text evidence="6">Heterodimer of an alpha and a beta subunit.</text>
</comment>
<dbReference type="GO" id="GO:0110085">
    <property type="term" value="C:mitotic actomyosin contractile ring"/>
    <property type="evidence" value="ECO:0007669"/>
    <property type="project" value="EnsemblFungi"/>
</dbReference>
<keyword evidence="4 6" id="KW-0009">Actin-binding</keyword>
<organism evidence="8">
    <name type="scientific">Vanderwaltozyma polyspora (strain ATCC 22028 / DSM 70294 / BCRC 21397 / CBS 2163 / NBRC 10782 / NRRL Y-8283 / UCD 57-17)</name>
    <name type="common">Kluyveromyces polysporus</name>
    <dbReference type="NCBI Taxonomy" id="436907"/>
    <lineage>
        <taxon>Eukaryota</taxon>
        <taxon>Fungi</taxon>
        <taxon>Dikarya</taxon>
        <taxon>Ascomycota</taxon>
        <taxon>Saccharomycotina</taxon>
        <taxon>Saccharomycetes</taxon>
        <taxon>Saccharomycetales</taxon>
        <taxon>Saccharomycetaceae</taxon>
        <taxon>Vanderwaltozyma</taxon>
    </lineage>
</organism>
<evidence type="ECO:0000313" key="8">
    <source>
        <dbReference type="Proteomes" id="UP000000267"/>
    </source>
</evidence>
<comment type="similarity">
    <text evidence="1 6">Belongs to the F-actin-capping protein alpha subunit family.</text>
</comment>
<dbReference type="Proteomes" id="UP000000267">
    <property type="component" value="Unassembled WGS sequence"/>
</dbReference>
<dbReference type="PROSITE" id="PS00749">
    <property type="entry name" value="F_ACTIN_CAPPING_A_2"/>
    <property type="match status" value="1"/>
</dbReference>
<dbReference type="GeneID" id="5545012"/>
<protein>
    <recommendedName>
        <fullName evidence="2 6">F-actin-capping protein subunit alpha</fullName>
    </recommendedName>
</protein>
<evidence type="ECO:0000256" key="6">
    <source>
        <dbReference type="RuleBase" id="RU365077"/>
    </source>
</evidence>
<dbReference type="PRINTS" id="PR00191">
    <property type="entry name" value="FACTINCAPA"/>
</dbReference>
<dbReference type="GO" id="GO:0030479">
    <property type="term" value="C:actin cortical patch"/>
    <property type="evidence" value="ECO:0007669"/>
    <property type="project" value="EnsemblFungi"/>
</dbReference>
<evidence type="ECO:0000256" key="5">
    <source>
        <dbReference type="ARBA" id="ARBA00025389"/>
    </source>
</evidence>
<dbReference type="FunCoup" id="A7TLP5">
    <property type="interactions" value="864"/>
</dbReference>
<dbReference type="InterPro" id="IPR017865">
    <property type="entry name" value="F-actin_cap_asu_CS"/>
</dbReference>
<dbReference type="AlphaFoldDB" id="A7TLP5"/>
<dbReference type="Gene3D" id="3.30.1140.60">
    <property type="entry name" value="F-actin capping protein, alpha subunit"/>
    <property type="match status" value="1"/>
</dbReference>
<dbReference type="InterPro" id="IPR002189">
    <property type="entry name" value="CapZ_alpha"/>
</dbReference>
<gene>
    <name evidence="7" type="ORF">Kpol_1056p38</name>
</gene>
<dbReference type="Gene3D" id="3.90.1150.210">
    <property type="entry name" value="F-actin capping protein, beta subunit"/>
    <property type="match status" value="1"/>
</dbReference>
<dbReference type="InterPro" id="IPR042276">
    <property type="entry name" value="CapZ_alpha/beta_2"/>
</dbReference>
<dbReference type="PANTHER" id="PTHR10653">
    <property type="entry name" value="F-ACTIN-CAPPING PROTEIN SUBUNIT ALPHA"/>
    <property type="match status" value="1"/>
</dbReference>
<dbReference type="RefSeq" id="XP_001644695.1">
    <property type="nucleotide sequence ID" value="XM_001644645.1"/>
</dbReference>
<dbReference type="PhylomeDB" id="A7TLP5"/>
<evidence type="ECO:0000256" key="2">
    <source>
        <dbReference type="ARBA" id="ARBA00014038"/>
    </source>
</evidence>
<dbReference type="PROSITE" id="PS00748">
    <property type="entry name" value="F_ACTIN_CAPPING_A_1"/>
    <property type="match status" value="1"/>
</dbReference>
<dbReference type="GO" id="GO:0051016">
    <property type="term" value="P:barbed-end actin filament capping"/>
    <property type="evidence" value="ECO:0007669"/>
    <property type="project" value="UniProtKB-UniRule"/>
</dbReference>
<evidence type="ECO:0000313" key="7">
    <source>
        <dbReference type="EMBL" id="EDO16837.1"/>
    </source>
</evidence>
<dbReference type="InParanoid" id="A7TLP5"/>
<dbReference type="eggNOG" id="KOG0836">
    <property type="taxonomic scope" value="Eukaryota"/>
</dbReference>
<dbReference type="GO" id="GO:0000131">
    <property type="term" value="C:incipient cellular bud site"/>
    <property type="evidence" value="ECO:0007669"/>
    <property type="project" value="EnsemblFungi"/>
</dbReference>
<dbReference type="STRING" id="436907.A7TLP5"/>
<dbReference type="OMA" id="VACIEDH"/>
<proteinExistence type="inferred from homology"/>
<dbReference type="Pfam" id="PF01267">
    <property type="entry name" value="F-actin_cap_A"/>
    <property type="match status" value="1"/>
</dbReference>
<evidence type="ECO:0000256" key="3">
    <source>
        <dbReference type="ARBA" id="ARBA00022467"/>
    </source>
</evidence>
<dbReference type="HOGENOM" id="CLU_045161_3_0_1"/>
<dbReference type="GO" id="GO:0005934">
    <property type="term" value="C:cellular bud tip"/>
    <property type="evidence" value="ECO:0007669"/>
    <property type="project" value="EnsemblFungi"/>
</dbReference>
<sequence>MSQSKFESIINELVSHSSCGEIKEVYNDLLTITGENSKSTILDAIEQYNISNAVPVDLEGRFVIISKYNKEGSKFFDPKTSNLFSVDHLNLISLDIEKSENKLTDEQETIDKELLEYSQTDFPGDITYGVFSVPGEPNKTAILISCNRYNTANFWTGRWKSEYIYDNESKSLQGSIDVQVHYYEDGNVKFKSTEEFNESNVSSVVDKIKELEKNFERQLDNSFTDLNENQFKQLRRRLPVTRSKVNWGKAIGNYRLGKNAVEGN</sequence>
<dbReference type="PANTHER" id="PTHR10653:SF0">
    <property type="entry name" value="F-ACTIN-CAPPING PROTEIN SUBUNIT ALPHA"/>
    <property type="match status" value="1"/>
</dbReference>
<comment type="function">
    <text evidence="5 6">F-actin-capping proteins bind in a Ca(2+)-independent manner to the fast growing ends of actin filaments (barbed end) thereby blocking the exchange of subunits at these ends. Unlike other capping proteins (such as gelsolin and severin), these proteins do not sever actin filaments.</text>
</comment>
<name>A7TLP5_VANPO</name>
<dbReference type="KEGG" id="vpo:Kpol_1056p38"/>
<dbReference type="GO" id="GO:0051015">
    <property type="term" value="F:actin filament binding"/>
    <property type="evidence" value="ECO:0007669"/>
    <property type="project" value="EnsemblFungi"/>
</dbReference>
<dbReference type="InterPro" id="IPR037282">
    <property type="entry name" value="CapZ_alpha/beta"/>
</dbReference>
<dbReference type="OrthoDB" id="340550at2759"/>